<evidence type="ECO:0008006" key="4">
    <source>
        <dbReference type="Google" id="ProtNLM"/>
    </source>
</evidence>
<keyword evidence="1" id="KW-0472">Membrane</keyword>
<proteinExistence type="predicted"/>
<sequence>MITWFDALLVTLWAVVTALGARRGLSGLVWGLGGVAACFLANLLGAGALVATGLALLLGVVLALATRRLLRGQLGRPWHLGAGALGGFALGAMLVATLTLGFPIGIHVGAEGRSRVYPSNNLSPVLYQAVQNSVLKASLMDAWQASPALQLLVMPDQAHQGR</sequence>
<organism evidence="2 3">
    <name type="scientific">Deinococcus carri</name>
    <dbReference type="NCBI Taxonomy" id="1211323"/>
    <lineage>
        <taxon>Bacteria</taxon>
        <taxon>Thermotogati</taxon>
        <taxon>Deinococcota</taxon>
        <taxon>Deinococci</taxon>
        <taxon>Deinococcales</taxon>
        <taxon>Deinococcaceae</taxon>
        <taxon>Deinococcus</taxon>
    </lineage>
</organism>
<dbReference type="RefSeq" id="WP_345467609.1">
    <property type="nucleotide sequence ID" value="NZ_BAABRP010000021.1"/>
</dbReference>
<protein>
    <recommendedName>
        <fullName evidence="4">Colicin V production protein</fullName>
    </recommendedName>
</protein>
<keyword evidence="1" id="KW-1133">Transmembrane helix</keyword>
<evidence type="ECO:0000313" key="2">
    <source>
        <dbReference type="EMBL" id="GAA5514642.1"/>
    </source>
</evidence>
<gene>
    <name evidence="2" type="ORF">Dcar01_03398</name>
</gene>
<keyword evidence="1" id="KW-0812">Transmembrane</keyword>
<comment type="caution">
    <text evidence="2">The sequence shown here is derived from an EMBL/GenBank/DDBJ whole genome shotgun (WGS) entry which is preliminary data.</text>
</comment>
<dbReference type="Proteomes" id="UP001401887">
    <property type="component" value="Unassembled WGS sequence"/>
</dbReference>
<reference evidence="2 3" key="1">
    <citation type="submission" date="2024-02" db="EMBL/GenBank/DDBJ databases">
        <title>Deinococcus carri NBRC 110142.</title>
        <authorList>
            <person name="Ichikawa N."/>
            <person name="Katano-Makiyama Y."/>
            <person name="Hidaka K."/>
        </authorList>
    </citation>
    <scope>NUCLEOTIDE SEQUENCE [LARGE SCALE GENOMIC DNA]</scope>
    <source>
        <strain evidence="2 3">NBRC 110142</strain>
    </source>
</reference>
<evidence type="ECO:0000313" key="3">
    <source>
        <dbReference type="Proteomes" id="UP001401887"/>
    </source>
</evidence>
<feature type="transmembrane region" description="Helical" evidence="1">
    <location>
        <begin position="78"/>
        <end position="106"/>
    </location>
</feature>
<dbReference type="EMBL" id="BAABRP010000021">
    <property type="protein sequence ID" value="GAA5514642.1"/>
    <property type="molecule type" value="Genomic_DNA"/>
</dbReference>
<evidence type="ECO:0000256" key="1">
    <source>
        <dbReference type="SAM" id="Phobius"/>
    </source>
</evidence>
<feature type="transmembrane region" description="Helical" evidence="1">
    <location>
        <begin position="44"/>
        <end position="66"/>
    </location>
</feature>
<name>A0ABP9WEI9_9DEIO</name>
<accession>A0ABP9WEI9</accession>
<keyword evidence="3" id="KW-1185">Reference proteome</keyword>